<dbReference type="SUPFAM" id="SSF53474">
    <property type="entry name" value="alpha/beta-Hydrolases"/>
    <property type="match status" value="1"/>
</dbReference>
<dbReference type="OrthoDB" id="205226at2157"/>
<dbReference type="PANTHER" id="PTHR10824">
    <property type="entry name" value="ACYL-COENZYME A THIOESTERASE-RELATED"/>
    <property type="match status" value="1"/>
</dbReference>
<evidence type="ECO:0000313" key="3">
    <source>
        <dbReference type="Proteomes" id="UP000010878"/>
    </source>
</evidence>
<dbReference type="Pfam" id="PF08840">
    <property type="entry name" value="BAAT_C"/>
    <property type="match status" value="1"/>
</dbReference>
<protein>
    <submittedName>
        <fullName evidence="2">Dienelactone hydrolase-like enzyme</fullName>
    </submittedName>
</protein>
<evidence type="ECO:0000313" key="2">
    <source>
        <dbReference type="EMBL" id="AGB38828.1"/>
    </source>
</evidence>
<dbReference type="Proteomes" id="UP000010878">
    <property type="component" value="Chromosome"/>
</dbReference>
<sequence length="449" mass="46281">MFTDGLPTTDRGSRRVRSRRQLLALLGGTASVGLAGGTLPADEPSSVTHSATVRVDEPVELTARGVPAGAELEVVLEGECTTGETFGAAVTVATETETLSLNDAPLVGGDVPAGLDVPTTGALIQFADAPWAAYTGAVADPERWPPETSLTYRVVADDRTLGALTLSRWHPFTRVTEPPGDLVGRVFEPPSGGAGPGVLVLHGADGTPQDHVAALLAHHGFTAFALEYVDGPGLPASVVEVPVAYVTAAIDWLGDHERVAGDRIGVWGVGRGGELGLLVGSLSDEVGPVVSVGGSGILWEGGAVRGSPAGTVAWALDDDPRAPLAVATEAGQDRHERYTAAIAAAGARELTAATIPVERIDGPVLLVSGEDDAVWPSARLHAHARERLATRGHPSFDHLRYADAGHRLPQPYLPLRGTAGETAGGTLAGNAEAAHAHWPRVLGTLATLQ</sequence>
<dbReference type="Gene3D" id="3.40.50.1820">
    <property type="entry name" value="alpha/beta hydrolase"/>
    <property type="match status" value="1"/>
</dbReference>
<organism evidence="2 3">
    <name type="scientific">Natronococcus occultus SP4</name>
    <dbReference type="NCBI Taxonomy" id="694430"/>
    <lineage>
        <taxon>Archaea</taxon>
        <taxon>Methanobacteriati</taxon>
        <taxon>Methanobacteriota</taxon>
        <taxon>Stenosarchaea group</taxon>
        <taxon>Halobacteria</taxon>
        <taxon>Halobacteriales</taxon>
        <taxon>Natrialbaceae</taxon>
        <taxon>Natronococcus</taxon>
    </lineage>
</organism>
<gene>
    <name evidence="2" type="ORF">Natoc_3085</name>
</gene>
<keyword evidence="3" id="KW-1185">Reference proteome</keyword>
<dbReference type="GO" id="GO:0006631">
    <property type="term" value="P:fatty acid metabolic process"/>
    <property type="evidence" value="ECO:0007669"/>
    <property type="project" value="TreeGrafter"/>
</dbReference>
<dbReference type="KEGG" id="nou:Natoc_3085"/>
<proteinExistence type="predicted"/>
<evidence type="ECO:0000259" key="1">
    <source>
        <dbReference type="Pfam" id="PF08840"/>
    </source>
</evidence>
<dbReference type="PIRSF" id="PIRSF016521">
    <property type="entry name" value="Acyl-CoA_hydro"/>
    <property type="match status" value="1"/>
</dbReference>
<dbReference type="InterPro" id="IPR029058">
    <property type="entry name" value="AB_hydrolase_fold"/>
</dbReference>
<dbReference type="GeneID" id="14403472"/>
<dbReference type="GO" id="GO:0047617">
    <property type="term" value="F:fatty acyl-CoA hydrolase activity"/>
    <property type="evidence" value="ECO:0007669"/>
    <property type="project" value="TreeGrafter"/>
</dbReference>
<dbReference type="AlphaFoldDB" id="L0K415"/>
<keyword evidence="2" id="KW-0378">Hydrolase</keyword>
<dbReference type="STRING" id="694430.Natoc_3085"/>
<feature type="domain" description="BAAT/Acyl-CoA thioester hydrolase C-terminal" evidence="1">
    <location>
        <begin position="241"/>
        <end position="441"/>
    </location>
</feature>
<dbReference type="PANTHER" id="PTHR10824:SF4">
    <property type="entry name" value="ACYL-COENZYME A THIOESTERASE 1-LIKE"/>
    <property type="match status" value="1"/>
</dbReference>
<dbReference type="RefSeq" id="WP_015322267.1">
    <property type="nucleotide sequence ID" value="NC_019974.1"/>
</dbReference>
<accession>L0K415</accession>
<dbReference type="InterPro" id="IPR014940">
    <property type="entry name" value="BAAT_C"/>
</dbReference>
<dbReference type="EMBL" id="CP003929">
    <property type="protein sequence ID" value="AGB38828.1"/>
    <property type="molecule type" value="Genomic_DNA"/>
</dbReference>
<dbReference type="InterPro" id="IPR016662">
    <property type="entry name" value="Acyl-CoA_thioEstase_long-chain"/>
</dbReference>
<dbReference type="GO" id="GO:0006637">
    <property type="term" value="P:acyl-CoA metabolic process"/>
    <property type="evidence" value="ECO:0007669"/>
    <property type="project" value="InterPro"/>
</dbReference>
<dbReference type="HOGENOM" id="CLU_029849_3_0_2"/>
<reference evidence="2 3" key="1">
    <citation type="submission" date="2012-11" db="EMBL/GenBank/DDBJ databases">
        <title>FINISHED of Natronococcus occultus SP4, DSM 3396.</title>
        <authorList>
            <consortium name="DOE Joint Genome Institute"/>
            <person name="Eisen J."/>
            <person name="Huntemann M."/>
            <person name="Wei C.-L."/>
            <person name="Han J."/>
            <person name="Detter J.C."/>
            <person name="Han C."/>
            <person name="Tapia R."/>
            <person name="Chen A."/>
            <person name="Kyrpides N."/>
            <person name="Mavromatis K."/>
            <person name="Markowitz V."/>
            <person name="Szeto E."/>
            <person name="Ivanova N."/>
            <person name="Mikhailova N."/>
            <person name="Ovchinnikova G."/>
            <person name="Pagani I."/>
            <person name="Pati A."/>
            <person name="Goodwin L."/>
            <person name="Nordberg H.P."/>
            <person name="Cantor M.N."/>
            <person name="Hua S.X."/>
            <person name="Woyke T."/>
            <person name="Eisen J."/>
            <person name="Klenk H.-P."/>
            <person name="Klenk H.-P."/>
        </authorList>
    </citation>
    <scope>NUCLEOTIDE SEQUENCE [LARGE SCALE GENOMIC DNA]</scope>
    <source>
        <strain evidence="2 3">SP4</strain>
    </source>
</reference>
<dbReference type="eggNOG" id="arCOG01658">
    <property type="taxonomic scope" value="Archaea"/>
</dbReference>
<name>L0K415_9EURY</name>